<dbReference type="InterPro" id="IPR039870">
    <property type="entry name" value="Coa4-like"/>
</dbReference>
<dbReference type="PANTHER" id="PTHR13639">
    <property type="entry name" value="CYTOCHROME C OXIDASE ASSEMBLY FACTOR 4 HOMOLOG, MITOCHONDRIAL"/>
    <property type="match status" value="1"/>
</dbReference>
<dbReference type="PROSITE" id="PS51808">
    <property type="entry name" value="CHCH"/>
    <property type="match status" value="1"/>
</dbReference>
<dbReference type="GO" id="GO:0005758">
    <property type="term" value="C:mitochondrial intermembrane space"/>
    <property type="evidence" value="ECO:0007669"/>
    <property type="project" value="InterPro"/>
</dbReference>
<accession>A0A317SMB7</accession>
<evidence type="ECO:0000313" key="3">
    <source>
        <dbReference type="Proteomes" id="UP000246991"/>
    </source>
</evidence>
<evidence type="ECO:0008006" key="4">
    <source>
        <dbReference type="Google" id="ProtNLM"/>
    </source>
</evidence>
<keyword evidence="3" id="KW-1185">Reference proteome</keyword>
<sequence length="79" mass="9336">MPSNGKPPLNTPPREQVEDDEPDAWDKRISDTGCATENTRLNDCFFEKKDWRLCKKEMKAFKECWRSKGNRDRTDSRDN</sequence>
<dbReference type="STRING" id="42249.A0A317SMB7"/>
<dbReference type="PANTHER" id="PTHR13639:SF2">
    <property type="entry name" value="CYTOCHROME C OXIDASE ASSEMBLY FACTOR 4 HOMOLOG, MITOCHONDRIAL"/>
    <property type="match status" value="1"/>
</dbReference>
<dbReference type="GO" id="GO:0033617">
    <property type="term" value="P:mitochondrial respiratory chain complex IV assembly"/>
    <property type="evidence" value="ECO:0007669"/>
    <property type="project" value="InterPro"/>
</dbReference>
<dbReference type="EMBL" id="PYWC01000045">
    <property type="protein sequence ID" value="PWW75463.1"/>
    <property type="molecule type" value="Genomic_DNA"/>
</dbReference>
<evidence type="ECO:0000313" key="2">
    <source>
        <dbReference type="EMBL" id="PWW75463.1"/>
    </source>
</evidence>
<dbReference type="AlphaFoldDB" id="A0A317SMB7"/>
<name>A0A317SMB7_9PEZI</name>
<comment type="caution">
    <text evidence="2">The sequence shown here is derived from an EMBL/GenBank/DDBJ whole genome shotgun (WGS) entry which is preliminary data.</text>
</comment>
<reference evidence="2 3" key="1">
    <citation type="submission" date="2018-03" db="EMBL/GenBank/DDBJ databases">
        <title>Genomes of Pezizomycetes fungi and the evolution of truffles.</title>
        <authorList>
            <person name="Murat C."/>
            <person name="Payen T."/>
            <person name="Noel B."/>
            <person name="Kuo A."/>
            <person name="Martin F.M."/>
        </authorList>
    </citation>
    <scope>NUCLEOTIDE SEQUENCE [LARGE SCALE GENOMIC DNA]</scope>
    <source>
        <strain evidence="2">091103-1</strain>
    </source>
</reference>
<organism evidence="2 3">
    <name type="scientific">Tuber magnatum</name>
    <name type="common">white Piedmont truffle</name>
    <dbReference type="NCBI Taxonomy" id="42249"/>
    <lineage>
        <taxon>Eukaryota</taxon>
        <taxon>Fungi</taxon>
        <taxon>Dikarya</taxon>
        <taxon>Ascomycota</taxon>
        <taxon>Pezizomycotina</taxon>
        <taxon>Pezizomycetes</taxon>
        <taxon>Pezizales</taxon>
        <taxon>Tuberaceae</taxon>
        <taxon>Tuber</taxon>
    </lineage>
</organism>
<dbReference type="Proteomes" id="UP000246991">
    <property type="component" value="Unassembled WGS sequence"/>
</dbReference>
<feature type="region of interest" description="Disordered" evidence="1">
    <location>
        <begin position="1"/>
        <end position="31"/>
    </location>
</feature>
<dbReference type="OrthoDB" id="5586401at2759"/>
<evidence type="ECO:0000256" key="1">
    <source>
        <dbReference type="SAM" id="MobiDB-lite"/>
    </source>
</evidence>
<proteinExistence type="predicted"/>
<gene>
    <name evidence="2" type="ORF">C7212DRAFT_322384</name>
</gene>
<protein>
    <recommendedName>
        <fullName evidence="4">CHCH domain-containing protein</fullName>
    </recommendedName>
</protein>